<dbReference type="EMBL" id="JPGG01000018">
    <property type="protein sequence ID" value="KGC10446.1"/>
    <property type="molecule type" value="Genomic_DNA"/>
</dbReference>
<sequence length="170" mass="17876">MLIRENGQRITLLRASPARVKEPASSKARGRAQRHTVVGVFAVADGVPESIRLSLAPAESRTLDRWLAAFHASQAQRAVPSDTRATSRPGLDDLLSTLEAIAVLVDPEAAQTVRGEVQLVSHALRRSGHVGSGRGQRARHPLLAREISAMSEEQPVAAGAAPAAAACSAS</sequence>
<evidence type="ECO:0000313" key="1">
    <source>
        <dbReference type="EMBL" id="KGC10446.1"/>
    </source>
</evidence>
<dbReference type="AlphaFoldDB" id="A0AAW3ERH4"/>
<organism evidence="1 2">
    <name type="scientific">Burkholderia gladioli</name>
    <name type="common">Pseudomonas marginata</name>
    <name type="synonym">Phytomonas marginata</name>
    <dbReference type="NCBI Taxonomy" id="28095"/>
    <lineage>
        <taxon>Bacteria</taxon>
        <taxon>Pseudomonadati</taxon>
        <taxon>Pseudomonadota</taxon>
        <taxon>Betaproteobacteria</taxon>
        <taxon>Burkholderiales</taxon>
        <taxon>Burkholderiaceae</taxon>
        <taxon>Burkholderia</taxon>
    </lineage>
</organism>
<evidence type="ECO:0000313" key="2">
    <source>
        <dbReference type="Proteomes" id="UP000029590"/>
    </source>
</evidence>
<gene>
    <name evidence="1" type="ORF">DM48_6710</name>
</gene>
<protein>
    <submittedName>
        <fullName evidence="1">Uncharacterized protein</fullName>
    </submittedName>
</protein>
<proteinExistence type="predicted"/>
<name>A0AAW3ERH4_BURGA</name>
<reference evidence="1 2" key="1">
    <citation type="submission" date="2014-04" db="EMBL/GenBank/DDBJ databases">
        <authorList>
            <person name="Bishop-Lilly K.A."/>
            <person name="Broomall S.M."/>
            <person name="Chain P.S."/>
            <person name="Chertkov O."/>
            <person name="Coyne S.R."/>
            <person name="Daligault H.E."/>
            <person name="Davenport K.W."/>
            <person name="Erkkila T."/>
            <person name="Frey K.G."/>
            <person name="Gibbons H.S."/>
            <person name="Gu W."/>
            <person name="Jaissle J."/>
            <person name="Johnson S.L."/>
            <person name="Koroleva G.I."/>
            <person name="Ladner J.T."/>
            <person name="Lo C.-C."/>
            <person name="Minogue T.D."/>
            <person name="Munk C."/>
            <person name="Palacios G.F."/>
            <person name="Redden C.L."/>
            <person name="Rosenzweig C.N."/>
            <person name="Scholz M.B."/>
            <person name="Teshima H."/>
            <person name="Xu Y."/>
        </authorList>
    </citation>
    <scope>NUCLEOTIDE SEQUENCE [LARGE SCALE GENOMIC DNA]</scope>
    <source>
        <strain evidence="2">gladioli</strain>
    </source>
</reference>
<dbReference type="RefSeq" id="WP_059443157.1">
    <property type="nucleotide sequence ID" value="NZ_KN150849.1"/>
</dbReference>
<dbReference type="Proteomes" id="UP000029590">
    <property type="component" value="Unassembled WGS sequence"/>
</dbReference>
<accession>A0AAW3ERH4</accession>
<comment type="caution">
    <text evidence="1">The sequence shown here is derived from an EMBL/GenBank/DDBJ whole genome shotgun (WGS) entry which is preliminary data.</text>
</comment>